<evidence type="ECO:0000313" key="2">
    <source>
        <dbReference type="Proteomes" id="UP000253891"/>
    </source>
</evidence>
<dbReference type="EMBL" id="DF968005">
    <property type="protein sequence ID" value="GAP00393.1"/>
    <property type="molecule type" value="Genomic_DNA"/>
</dbReference>
<organism evidence="1 2">
    <name type="scientific">Fructobacillus ficulneus</name>
    <dbReference type="NCBI Taxonomy" id="157463"/>
    <lineage>
        <taxon>Bacteria</taxon>
        <taxon>Bacillati</taxon>
        <taxon>Bacillota</taxon>
        <taxon>Bacilli</taxon>
        <taxon>Lactobacillales</taxon>
        <taxon>Lactobacillaceae</taxon>
        <taxon>Fructobacillus</taxon>
    </lineage>
</organism>
<dbReference type="STRING" id="157463.GCA_001047075_01280"/>
<evidence type="ECO:0000313" key="1">
    <source>
        <dbReference type="EMBL" id="GAP00393.1"/>
    </source>
</evidence>
<dbReference type="Proteomes" id="UP000253891">
    <property type="component" value="Unassembled WGS sequence"/>
</dbReference>
<gene>
    <name evidence="1" type="ORF">FFIC_284100</name>
</gene>
<dbReference type="RefSeq" id="WP_061993690.1">
    <property type="nucleotide sequence ID" value="NZ_DF968005.1"/>
</dbReference>
<proteinExistence type="predicted"/>
<keyword evidence="2" id="KW-1185">Reference proteome</keyword>
<name>A0A0K8MIV0_9LACO</name>
<protein>
    <submittedName>
        <fullName evidence="1">Uncharacterized protein</fullName>
    </submittedName>
</protein>
<sequence>MTNEDLVQELLQATQPLFKKAKNTVYELRVVNQTYSNQVNFFFEWGLVGRSTISRQIKTVPRRQITDLDALIASLRRQSPVRITLA</sequence>
<dbReference type="OrthoDB" id="2152015at2"/>
<reference evidence="1 2" key="1">
    <citation type="journal article" date="2015" name="BMC Genomics">
        <title>Comparative genomics of Fructobacillus spp. and Leuconostoc spp. reveals niche-specific evolution of Fructobacillus spp.</title>
        <authorList>
            <person name="Endo A."/>
            <person name="Tanizawa Y."/>
            <person name="Tanaka N."/>
            <person name="Maeno S."/>
            <person name="Kumar H."/>
            <person name="Shiwa Y."/>
            <person name="Okada S."/>
            <person name="Yoshikawa H."/>
            <person name="Dicks L."/>
            <person name="Nakagawa J."/>
            <person name="Arita M."/>
        </authorList>
    </citation>
    <scope>NUCLEOTIDE SEQUENCE [LARGE SCALE GENOMIC DNA]</scope>
    <source>
        <strain evidence="1 2">JCM 12225</strain>
    </source>
</reference>
<dbReference type="AlphaFoldDB" id="A0A0K8MIV0"/>
<accession>A0A0K8MIV0</accession>